<accession>D5SKN5</accession>
<dbReference type="AlphaFoldDB" id="D5SKN5"/>
<dbReference type="RefSeq" id="WP_003963393.1">
    <property type="nucleotide sequence ID" value="NZ_CM000914.1"/>
</dbReference>
<dbReference type="KEGG" id="sclf:BB341_29090"/>
<dbReference type="eggNOG" id="COG1219">
    <property type="taxonomic scope" value="Bacteria"/>
</dbReference>
<proteinExistence type="predicted"/>
<evidence type="ECO:0008006" key="3">
    <source>
        <dbReference type="Google" id="ProtNLM"/>
    </source>
</evidence>
<organism evidence="1 2">
    <name type="scientific">Streptomyces clavuligerus</name>
    <dbReference type="NCBI Taxonomy" id="1901"/>
    <lineage>
        <taxon>Bacteria</taxon>
        <taxon>Bacillati</taxon>
        <taxon>Actinomycetota</taxon>
        <taxon>Actinomycetes</taxon>
        <taxon>Kitasatosporales</taxon>
        <taxon>Streptomycetaceae</taxon>
        <taxon>Streptomyces</taxon>
    </lineage>
</organism>
<gene>
    <name evidence="1" type="ORF">SCLAV_p0991</name>
</gene>
<evidence type="ECO:0000313" key="1">
    <source>
        <dbReference type="EMBL" id="EFG04478.2"/>
    </source>
</evidence>
<reference evidence="1 2" key="1">
    <citation type="journal article" date="2010" name="Genome Biol. Evol.">
        <title>The sequence of a 1.8-mb bacterial linear plasmid reveals a rich evolutionary reservoir of secondary metabolic pathways.</title>
        <authorList>
            <person name="Medema M.H."/>
            <person name="Trefzer A."/>
            <person name="Kovalchuk A."/>
            <person name="van den Berg M."/>
            <person name="Mueller U."/>
            <person name="Heijne W."/>
            <person name="Wu L."/>
            <person name="Alam M.T."/>
            <person name="Ronning C.M."/>
            <person name="Nierman W.C."/>
            <person name="Bovenberg R.A.L."/>
            <person name="Breitling R."/>
            <person name="Takano E."/>
        </authorList>
    </citation>
    <scope>NUCLEOTIDE SEQUENCE [LARGE SCALE GENOMIC DNA]</scope>
    <source>
        <strain evidence="2">ATCC 27064 / DSM 738 / JCM 4710 / NBRC 13307 / NCIMB 12785 / NRRL 3585 / VKM Ac-602</strain>
        <plasmid evidence="1">pSCL4</plasmid>
    </source>
</reference>
<dbReference type="GeneID" id="93734083"/>
<keyword evidence="1" id="KW-0614">Plasmid</keyword>
<sequence>MTTEDKTMKRIEEAMELQRTGDTDGARERFGEIWAEIAPDGDPFHRCVLAHYMADLQPDPRDELAWDLRALDAAASVTDDRARQHDASLAIRGFYPSLHLNLAADFHRLEDTAQARTHLARAQEHLDALGDDDYGHGIRSAIQRLADRLAEEAPRHR</sequence>
<dbReference type="EMBL" id="CM000914">
    <property type="protein sequence ID" value="EFG04478.2"/>
    <property type="molecule type" value="Genomic_DNA"/>
</dbReference>
<dbReference type="Proteomes" id="UP000002357">
    <property type="component" value="Plasmid pSCL4"/>
</dbReference>
<keyword evidence="2" id="KW-1185">Reference proteome</keyword>
<geneLocation type="plasmid" evidence="1 2">
    <name>pSCL4</name>
</geneLocation>
<protein>
    <recommendedName>
        <fullName evidence="3">Tetratricopeptide repeat protein</fullName>
    </recommendedName>
</protein>
<name>D5SKN5_STRCL</name>
<dbReference type="OrthoDB" id="8450665at2"/>
<evidence type="ECO:0000313" key="2">
    <source>
        <dbReference type="Proteomes" id="UP000002357"/>
    </source>
</evidence>